<feature type="transmembrane region" description="Helical" evidence="2">
    <location>
        <begin position="303"/>
        <end position="329"/>
    </location>
</feature>
<evidence type="ECO:0000256" key="2">
    <source>
        <dbReference type="SAM" id="Phobius"/>
    </source>
</evidence>
<keyword evidence="2" id="KW-0472">Membrane</keyword>
<name>A0A0Q2RJC7_VIBFU</name>
<dbReference type="InterPro" id="IPR043129">
    <property type="entry name" value="ATPase_NBD"/>
</dbReference>
<dbReference type="SUPFAM" id="SSF53067">
    <property type="entry name" value="Actin-like ATPase domain"/>
    <property type="match status" value="1"/>
</dbReference>
<sequence length="481" mass="53408">MNIDALIKKLLPKTLPDRSIFAVVQPDAIYFSSSTDLVLPDNVPLANLSWPQALAQALKQSAAKGVTVDVVLHSQLYHSYQIEKPAIPREEWPAALPFLLKDLINEKVTEVVADAHPLTGSSKIQAYVMVKKQVLEVAAALEGLGCQLGRMLPEQEVWAHCLPDLSHFLLLQRSKGGYFKLDAFVDKRCNFQRTLRGIVAPMTGVASSALQLDGLALELQRSIDYLSSQMKGVALHQLRVCCDDEDHAELVQALNERLNVKVAPLCEDECSSESGRVLAQHTSLTPTDTLNFYQDALKPKKEYFTLTTMVSAWGAVLVLMLMTAGWYGWTTAQQAEQLRVVQQQASQLNQQFKTLKQDLDRHQPSASKVAAVARLKKEIEAKQASLNAIHDFDHAQQVGYSGVMDALAKLARRDISLSQIDMDQQRFDIQGLARDAQVVPSWIAAFQSELHLVGRSFDQLVIGRNDEDVVTFELKTKQGAK</sequence>
<keyword evidence="2" id="KW-1133">Transmembrane helix</keyword>
<dbReference type="PIRSF" id="PIRSF028153">
    <property type="entry name" value="MSHA_biogenesis_protein_MshI"/>
    <property type="match status" value="1"/>
</dbReference>
<dbReference type="EMBL" id="LKHS01000021">
    <property type="protein sequence ID" value="KQH84142.1"/>
    <property type="molecule type" value="Genomic_DNA"/>
</dbReference>
<keyword evidence="2" id="KW-0812">Transmembrane</keyword>
<proteinExistence type="predicted"/>
<organism evidence="3 4">
    <name type="scientific">Vibrio furnissii</name>
    <dbReference type="NCBI Taxonomy" id="29494"/>
    <lineage>
        <taxon>Bacteria</taxon>
        <taxon>Pseudomonadati</taxon>
        <taxon>Pseudomonadota</taxon>
        <taxon>Gammaproteobacteria</taxon>
        <taxon>Vibrionales</taxon>
        <taxon>Vibrionaceae</taxon>
        <taxon>Vibrio</taxon>
    </lineage>
</organism>
<accession>A0A0Q2RJC7</accession>
<feature type="coiled-coil region" evidence="1">
    <location>
        <begin position="331"/>
        <end position="358"/>
    </location>
</feature>
<evidence type="ECO:0000256" key="1">
    <source>
        <dbReference type="SAM" id="Coils"/>
    </source>
</evidence>
<reference evidence="3 4" key="1">
    <citation type="submission" date="2015-08" db="EMBL/GenBank/DDBJ databases">
        <title>Antibacterial properties of a collection of Vibrionaceae strains.</title>
        <authorList>
            <person name="Giubergia S."/>
        </authorList>
    </citation>
    <scope>NUCLEOTIDE SEQUENCE [LARGE SCALE GENOMIC DNA]</scope>
    <source>
        <strain evidence="3 4">S0821</strain>
    </source>
</reference>
<protein>
    <submittedName>
        <fullName evidence="3">MSHA biogenesis protein MshI</fullName>
    </submittedName>
</protein>
<keyword evidence="4" id="KW-1185">Reference proteome</keyword>
<evidence type="ECO:0000313" key="4">
    <source>
        <dbReference type="Proteomes" id="UP000051221"/>
    </source>
</evidence>
<keyword evidence="1" id="KW-0175">Coiled coil</keyword>
<dbReference type="InParanoid" id="A0A0Q2RJC7"/>
<evidence type="ECO:0000313" key="3">
    <source>
        <dbReference type="EMBL" id="KQH84142.1"/>
    </source>
</evidence>
<dbReference type="Gene3D" id="3.30.420.380">
    <property type="match status" value="1"/>
</dbReference>
<dbReference type="InterPro" id="IPR016871">
    <property type="entry name" value="MSHA_biogenesis_MshI"/>
</dbReference>
<dbReference type="AlphaFoldDB" id="A0A0Q2RJC7"/>
<comment type="caution">
    <text evidence="3">The sequence shown here is derived from an EMBL/GenBank/DDBJ whole genome shotgun (WGS) entry which is preliminary data.</text>
</comment>
<dbReference type="Proteomes" id="UP000051221">
    <property type="component" value="Unassembled WGS sequence"/>
</dbReference>
<gene>
    <name evidence="3" type="ORF">AMR76_19325</name>
</gene>
<dbReference type="RefSeq" id="WP_055466919.1">
    <property type="nucleotide sequence ID" value="NZ_LKHS01000021.1"/>
</dbReference>